<dbReference type="PANTHER" id="PTHR34361:SF6">
    <property type="entry name" value="POX DOMAIN-CONTAINING PROTEIN"/>
    <property type="match status" value="1"/>
</dbReference>
<dbReference type="Proteomes" id="UP001497480">
    <property type="component" value="Unassembled WGS sequence"/>
</dbReference>
<evidence type="ECO:0000313" key="3">
    <source>
        <dbReference type="Proteomes" id="UP001497480"/>
    </source>
</evidence>
<protein>
    <submittedName>
        <fullName evidence="2">Uncharacterized protein</fullName>
    </submittedName>
</protein>
<reference evidence="2 3" key="1">
    <citation type="submission" date="2024-03" db="EMBL/GenBank/DDBJ databases">
        <authorList>
            <person name="Martinez-Hernandez J."/>
        </authorList>
    </citation>
    <scope>NUCLEOTIDE SEQUENCE [LARGE SCALE GENOMIC DNA]</scope>
</reference>
<evidence type="ECO:0000313" key="2">
    <source>
        <dbReference type="EMBL" id="CAL0301305.1"/>
    </source>
</evidence>
<proteinExistence type="predicted"/>
<dbReference type="PANTHER" id="PTHR34361">
    <property type="entry name" value="OS08G0157800 PROTEIN"/>
    <property type="match status" value="1"/>
</dbReference>
<gene>
    <name evidence="2" type="ORF">LLUT_LOCUS2365</name>
</gene>
<name>A0AAV1VWH1_LUPLU</name>
<comment type="caution">
    <text evidence="2">The sequence shown here is derived from an EMBL/GenBank/DDBJ whole genome shotgun (WGS) entry which is preliminary data.</text>
</comment>
<feature type="compositionally biased region" description="Polar residues" evidence="1">
    <location>
        <begin position="209"/>
        <end position="227"/>
    </location>
</feature>
<sequence>MNQSKKGTSLSNTRLSAHAKPFTINPSTSVHSSDHSNGDPFSSLFDSFKKTDLGSKDYCKVSTLPTQRHEKTFFEQHCSLEFQKNGDCDGLNWSQSHFEIVEPTYSQNVIGLGYGMKGVDFHENLSGKGNDGGGSVDDGSMLQQGKQSVDGLKNTSIAVADGILNKSIGTTWGKDNVSNCIGTIHTADESSSFLMPNYKLNPIKVTAMGTSSAKNTPQIQTSQNSGENDSDVDSPCYKGTMAICPTSSLTSGSEKIHHVEKATEKQNSLNPWAPQFYPGIGYIEDDSVSSKSTAPITTKLLSGESILMKTVMTESPIELNMGTVLQSSSNICGREKASNMLNDKKSSYVNPMLNSHFMSLSTQSSSKEDFSASKGKLAAIVGVDDFAKGTKDPKASGSISGVFQGNGHSLMTSSTLSSSGVVDAGLCKTLQDVLKSLINSPNPGREMIVNAMHVLSEMLVQTFVDSVDSYNEHDRDTIHQIINNLNIFSTKICGQMIPPLVSTHADSSYCLDRSLEHPKGLGVTSIKTLAVPHELYLQNDYVQKSSIPKLFAQAGQNSFASSSDQCTEIGNDIAQFIRRSLGKIPEIEKQMPLEASLFRSLWLDCEAERCYKRYKTYRCLMEAGIDVNYTNVEELWK</sequence>
<accession>A0AAV1VWH1</accession>
<dbReference type="AlphaFoldDB" id="A0AAV1VWH1"/>
<keyword evidence="3" id="KW-1185">Reference proteome</keyword>
<organism evidence="2 3">
    <name type="scientific">Lupinus luteus</name>
    <name type="common">European yellow lupine</name>
    <dbReference type="NCBI Taxonomy" id="3873"/>
    <lineage>
        <taxon>Eukaryota</taxon>
        <taxon>Viridiplantae</taxon>
        <taxon>Streptophyta</taxon>
        <taxon>Embryophyta</taxon>
        <taxon>Tracheophyta</taxon>
        <taxon>Spermatophyta</taxon>
        <taxon>Magnoliopsida</taxon>
        <taxon>eudicotyledons</taxon>
        <taxon>Gunneridae</taxon>
        <taxon>Pentapetalae</taxon>
        <taxon>rosids</taxon>
        <taxon>fabids</taxon>
        <taxon>Fabales</taxon>
        <taxon>Fabaceae</taxon>
        <taxon>Papilionoideae</taxon>
        <taxon>50 kb inversion clade</taxon>
        <taxon>genistoids sensu lato</taxon>
        <taxon>core genistoids</taxon>
        <taxon>Genisteae</taxon>
        <taxon>Lupinus</taxon>
    </lineage>
</organism>
<dbReference type="EMBL" id="CAXHTB010000002">
    <property type="protein sequence ID" value="CAL0301305.1"/>
    <property type="molecule type" value="Genomic_DNA"/>
</dbReference>
<feature type="region of interest" description="Disordered" evidence="1">
    <location>
        <begin position="127"/>
        <end position="146"/>
    </location>
</feature>
<feature type="region of interest" description="Disordered" evidence="1">
    <location>
        <begin position="209"/>
        <end position="232"/>
    </location>
</feature>
<evidence type="ECO:0000256" key="1">
    <source>
        <dbReference type="SAM" id="MobiDB-lite"/>
    </source>
</evidence>